<dbReference type="GO" id="GO:0140662">
    <property type="term" value="F:ATP-dependent protein folding chaperone"/>
    <property type="evidence" value="ECO:0007669"/>
    <property type="project" value="InterPro"/>
</dbReference>
<dbReference type="Proteomes" id="UP001177140">
    <property type="component" value="Unassembled WGS sequence"/>
</dbReference>
<dbReference type="EMBL" id="JAJJMA010338512">
    <property type="protein sequence ID" value="MCL7051440.1"/>
    <property type="molecule type" value="Genomic_DNA"/>
</dbReference>
<evidence type="ECO:0000313" key="3">
    <source>
        <dbReference type="EMBL" id="MCL7051440.1"/>
    </source>
</evidence>
<gene>
    <name evidence="3" type="ORF">MKW94_030380</name>
</gene>
<evidence type="ECO:0000256" key="1">
    <source>
        <dbReference type="ARBA" id="ARBA00022741"/>
    </source>
</evidence>
<feature type="non-terminal residue" evidence="3">
    <location>
        <position position="68"/>
    </location>
</feature>
<keyword evidence="4" id="KW-1185">Reference proteome</keyword>
<name>A0AA41W1G9_PAPNU</name>
<evidence type="ECO:0000256" key="2">
    <source>
        <dbReference type="ARBA" id="ARBA00022840"/>
    </source>
</evidence>
<feature type="non-terminal residue" evidence="3">
    <location>
        <position position="1"/>
    </location>
</feature>
<protein>
    <submittedName>
        <fullName evidence="3">Uncharacterized protein</fullName>
    </submittedName>
</protein>
<evidence type="ECO:0000313" key="4">
    <source>
        <dbReference type="Proteomes" id="UP001177140"/>
    </source>
</evidence>
<comment type="caution">
    <text evidence="3">The sequence shown here is derived from an EMBL/GenBank/DDBJ whole genome shotgun (WGS) entry which is preliminary data.</text>
</comment>
<accession>A0AA41W1G9</accession>
<keyword evidence="1" id="KW-0547">Nucleotide-binding</keyword>
<reference evidence="3" key="1">
    <citation type="submission" date="2022-03" db="EMBL/GenBank/DDBJ databases">
        <title>A functionally conserved STORR gene fusion in Papaver species that diverged 16.8 million years ago.</title>
        <authorList>
            <person name="Catania T."/>
        </authorList>
    </citation>
    <scope>NUCLEOTIDE SEQUENCE</scope>
    <source>
        <strain evidence="3">S-191538</strain>
    </source>
</reference>
<keyword evidence="2" id="KW-0067">ATP-binding</keyword>
<organism evidence="3 4">
    <name type="scientific">Papaver nudicaule</name>
    <name type="common">Iceland poppy</name>
    <dbReference type="NCBI Taxonomy" id="74823"/>
    <lineage>
        <taxon>Eukaryota</taxon>
        <taxon>Viridiplantae</taxon>
        <taxon>Streptophyta</taxon>
        <taxon>Embryophyta</taxon>
        <taxon>Tracheophyta</taxon>
        <taxon>Spermatophyta</taxon>
        <taxon>Magnoliopsida</taxon>
        <taxon>Ranunculales</taxon>
        <taxon>Papaveraceae</taxon>
        <taxon>Papaveroideae</taxon>
        <taxon>Papaver</taxon>
    </lineage>
</organism>
<dbReference type="Gene3D" id="3.30.420.40">
    <property type="match status" value="1"/>
</dbReference>
<proteinExistence type="predicted"/>
<dbReference type="Pfam" id="PF00012">
    <property type="entry name" value="HSP70"/>
    <property type="match status" value="1"/>
</dbReference>
<dbReference type="AlphaFoldDB" id="A0AA41W1G9"/>
<sequence length="68" mass="7446">VSEVSREVNHLLMPDPATNKTIIRAQRRDKSCQLLHPEYIAGIILASVKKTAELHLGSKITSAVISVP</sequence>
<dbReference type="InterPro" id="IPR013126">
    <property type="entry name" value="Hsp_70_fam"/>
</dbReference>
<dbReference type="GO" id="GO:0005524">
    <property type="term" value="F:ATP binding"/>
    <property type="evidence" value="ECO:0007669"/>
    <property type="project" value="UniProtKB-KW"/>
</dbReference>